<dbReference type="Gene3D" id="3.90.550.10">
    <property type="entry name" value="Spore Coat Polysaccharide Biosynthesis Protein SpsA, Chain A"/>
    <property type="match status" value="1"/>
</dbReference>
<dbReference type="Proteomes" id="UP001224775">
    <property type="component" value="Unassembled WGS sequence"/>
</dbReference>
<dbReference type="CDD" id="cd00761">
    <property type="entry name" value="Glyco_tranf_GTA_type"/>
    <property type="match status" value="1"/>
</dbReference>
<protein>
    <recommendedName>
        <fullName evidence="1">Glycosyltransferase 2-like domain-containing protein</fullName>
    </recommendedName>
</protein>
<gene>
    <name evidence="2" type="ORF">QTG54_010253</name>
</gene>
<dbReference type="SUPFAM" id="SSF53448">
    <property type="entry name" value="Nucleotide-diphospho-sugar transferases"/>
    <property type="match status" value="1"/>
</dbReference>
<name>A0AAD8Y4K4_9STRA</name>
<feature type="domain" description="Glycosyltransferase 2-like" evidence="1">
    <location>
        <begin position="150"/>
        <end position="265"/>
    </location>
</feature>
<dbReference type="EMBL" id="JATAAI010000019">
    <property type="protein sequence ID" value="KAK1738937.1"/>
    <property type="molecule type" value="Genomic_DNA"/>
</dbReference>
<keyword evidence="3" id="KW-1185">Reference proteome</keyword>
<sequence>MKEGDFLVYLDAGSQVNKGGEERFREYLKIVNESEYDMLCFEYRKTFNHEYKWTTENVFNAFNVSMEDPIRRTGQIEGGTLLMQKGPHLRSWLKIIQDALLQDPWIITDKYNHETELLTPDFRDNRHDQSISSVSRKIHGCEMLNAYVETCNRLHSLQDAIDSALKQTYPVSEVIVSIDSGPNCVKSIKNIWGNKDDRNPCGAGPIRNYAIEKASPYATHFAMLDDDDVWYPQKTEIQVKAMHEGNYSYASSDANKPRNGRCHGSKYISHDLEKGAFFLANGGRFKKLIWKKLNIPPDAKLPSHITEEVLSAHISSLILPQSSLKTFSMQHQDLIHREVKITTCG</sequence>
<accession>A0AAD8Y4K4</accession>
<evidence type="ECO:0000313" key="3">
    <source>
        <dbReference type="Proteomes" id="UP001224775"/>
    </source>
</evidence>
<comment type="caution">
    <text evidence="2">The sequence shown here is derived from an EMBL/GenBank/DDBJ whole genome shotgun (WGS) entry which is preliminary data.</text>
</comment>
<evidence type="ECO:0000313" key="2">
    <source>
        <dbReference type="EMBL" id="KAK1738937.1"/>
    </source>
</evidence>
<reference evidence="2" key="1">
    <citation type="submission" date="2023-06" db="EMBL/GenBank/DDBJ databases">
        <title>Survivors Of The Sea: Transcriptome response of Skeletonema marinoi to long-term dormancy.</title>
        <authorList>
            <person name="Pinder M.I.M."/>
            <person name="Kourtchenko O."/>
            <person name="Robertson E.K."/>
            <person name="Larsson T."/>
            <person name="Maumus F."/>
            <person name="Osuna-Cruz C.M."/>
            <person name="Vancaester E."/>
            <person name="Stenow R."/>
            <person name="Vandepoele K."/>
            <person name="Ploug H."/>
            <person name="Bruchert V."/>
            <person name="Godhe A."/>
            <person name="Topel M."/>
        </authorList>
    </citation>
    <scope>NUCLEOTIDE SEQUENCE</scope>
    <source>
        <strain evidence="2">R05AC</strain>
    </source>
</reference>
<dbReference type="InterPro" id="IPR029044">
    <property type="entry name" value="Nucleotide-diphossugar_trans"/>
</dbReference>
<dbReference type="Pfam" id="PF00535">
    <property type="entry name" value="Glycos_transf_2"/>
    <property type="match status" value="1"/>
</dbReference>
<organism evidence="2 3">
    <name type="scientific">Skeletonema marinoi</name>
    <dbReference type="NCBI Taxonomy" id="267567"/>
    <lineage>
        <taxon>Eukaryota</taxon>
        <taxon>Sar</taxon>
        <taxon>Stramenopiles</taxon>
        <taxon>Ochrophyta</taxon>
        <taxon>Bacillariophyta</taxon>
        <taxon>Coscinodiscophyceae</taxon>
        <taxon>Thalassiosirophycidae</taxon>
        <taxon>Thalassiosirales</taxon>
        <taxon>Skeletonemataceae</taxon>
        <taxon>Skeletonema</taxon>
        <taxon>Skeletonema marinoi-dohrnii complex</taxon>
    </lineage>
</organism>
<evidence type="ECO:0000259" key="1">
    <source>
        <dbReference type="Pfam" id="PF00535"/>
    </source>
</evidence>
<proteinExistence type="predicted"/>
<dbReference type="InterPro" id="IPR001173">
    <property type="entry name" value="Glyco_trans_2-like"/>
</dbReference>
<dbReference type="AlphaFoldDB" id="A0AAD8Y4K4"/>